<keyword evidence="5" id="KW-1185">Reference proteome</keyword>
<dbReference type="SUPFAM" id="SSF51230">
    <property type="entry name" value="Single hybrid motif"/>
    <property type="match status" value="2"/>
</dbReference>
<dbReference type="PRINTS" id="PR01490">
    <property type="entry name" value="RTXTOXIND"/>
</dbReference>
<dbReference type="Gene3D" id="2.40.50.100">
    <property type="match status" value="1"/>
</dbReference>
<dbReference type="RefSeq" id="WP_251349735.1">
    <property type="nucleotide sequence ID" value="NZ_JAMQGR010000003.1"/>
</dbReference>
<feature type="domain" description="Multidrug resistance protein MdtA-like barrel-sandwich hybrid" evidence="3">
    <location>
        <begin position="101"/>
        <end position="317"/>
    </location>
</feature>
<dbReference type="InterPro" id="IPR050739">
    <property type="entry name" value="MFP"/>
</dbReference>
<keyword evidence="2" id="KW-0812">Transmembrane</keyword>
<evidence type="ECO:0000313" key="4">
    <source>
        <dbReference type="EMBL" id="MCM2566138.1"/>
    </source>
</evidence>
<comment type="caution">
    <text evidence="4">The sequence shown here is derived from an EMBL/GenBank/DDBJ whole genome shotgun (WGS) entry which is preliminary data.</text>
</comment>
<organism evidence="4 5">
    <name type="scientific">Janthinobacterium kumbetense</name>
    <dbReference type="NCBI Taxonomy" id="2950280"/>
    <lineage>
        <taxon>Bacteria</taxon>
        <taxon>Pseudomonadati</taxon>
        <taxon>Pseudomonadota</taxon>
        <taxon>Betaproteobacteria</taxon>
        <taxon>Burkholderiales</taxon>
        <taxon>Oxalobacteraceae</taxon>
        <taxon>Janthinobacterium</taxon>
    </lineage>
</organism>
<feature type="compositionally biased region" description="Basic and acidic residues" evidence="1">
    <location>
        <begin position="1"/>
        <end position="12"/>
    </location>
</feature>
<evidence type="ECO:0000256" key="2">
    <source>
        <dbReference type="SAM" id="Phobius"/>
    </source>
</evidence>
<dbReference type="PANTHER" id="PTHR30386:SF28">
    <property type="entry name" value="EXPORTED PROTEIN"/>
    <property type="match status" value="1"/>
</dbReference>
<dbReference type="Gene3D" id="2.40.30.170">
    <property type="match status" value="1"/>
</dbReference>
<feature type="transmembrane region" description="Helical" evidence="2">
    <location>
        <begin position="55"/>
        <end position="77"/>
    </location>
</feature>
<dbReference type="InterPro" id="IPR011053">
    <property type="entry name" value="Single_hybrid_motif"/>
</dbReference>
<evidence type="ECO:0000313" key="5">
    <source>
        <dbReference type="Proteomes" id="UP001202243"/>
    </source>
</evidence>
<accession>A0ABT0WQA7</accession>
<evidence type="ECO:0000256" key="1">
    <source>
        <dbReference type="SAM" id="MobiDB-lite"/>
    </source>
</evidence>
<reference evidence="4 5" key="1">
    <citation type="submission" date="2022-06" db="EMBL/GenBank/DDBJ databases">
        <title>Janthinobacterium kumbetensis sp. nov., isolated from spring water in Turkey.</title>
        <authorList>
            <person name="Inan Bektas K."/>
            <person name="Belduz A.A."/>
            <person name="Canakci S."/>
            <person name="Nalcaoglu A."/>
            <person name="Ceylan E."/>
            <person name="Kati H."/>
        </authorList>
    </citation>
    <scope>NUCLEOTIDE SEQUENCE [LARGE SCALE GENOMIC DNA]</scope>
    <source>
        <strain evidence="4 5">GK</strain>
    </source>
</reference>
<keyword evidence="2" id="KW-1133">Transmembrane helix</keyword>
<dbReference type="InterPro" id="IPR058625">
    <property type="entry name" value="MdtA-like_BSH"/>
</dbReference>
<sequence>MNIHDMPLETKIDATVPPAKNEESQPLPLFRPEVHLSRSSQWAGAISLAQPVSRWLVAGIAFIVGLLLILFISFGSFTKKNRVVGIIVPQGGSLGIAALAAGVLTKNFVKEGQHVQIGDPLFELSTARQAGDGEITGLIAQQLAVRRQTLDAERRVLITRIKEKGQQIDERQRILASEISQLNVELELAGRREELAKSSVAKYETLQRSGYVSDAQVQQKQVELIDYSSRLSSLQRTKAQQAARNYALDAERTNLAGELTGQLVQLDRAVASISQEAAENENRKLNFITAPSSGTITTITYQAGQTVSGGQALATLVPDATEPQTDADGLEVHLYAPSRTTGFVAVGQDVLMRLQAYPYQKFGLQTGVITGVSNTPFAPTELPVNLASTILSNSERSLPGSNSNEALYRIKVRLARSYILVNGKRQSLRPGMALEADIIQDKRQIWEWIAEPLLTRLNG</sequence>
<name>A0ABT0WQA7_9BURK</name>
<evidence type="ECO:0000259" key="3">
    <source>
        <dbReference type="Pfam" id="PF25917"/>
    </source>
</evidence>
<feature type="region of interest" description="Disordered" evidence="1">
    <location>
        <begin position="1"/>
        <end position="24"/>
    </location>
</feature>
<gene>
    <name evidence="4" type="ORF">NCG91_11075</name>
</gene>
<feature type="transmembrane region" description="Helical" evidence="2">
    <location>
        <begin position="83"/>
        <end position="104"/>
    </location>
</feature>
<proteinExistence type="predicted"/>
<keyword evidence="2" id="KW-0472">Membrane</keyword>
<dbReference type="EMBL" id="JAMQGR010000003">
    <property type="protein sequence ID" value="MCM2566138.1"/>
    <property type="molecule type" value="Genomic_DNA"/>
</dbReference>
<dbReference type="Proteomes" id="UP001202243">
    <property type="component" value="Unassembled WGS sequence"/>
</dbReference>
<protein>
    <submittedName>
        <fullName evidence="4">HlyD family efflux transporter periplasmic adaptor subunit</fullName>
    </submittedName>
</protein>
<dbReference type="Pfam" id="PF25917">
    <property type="entry name" value="BSH_RND"/>
    <property type="match status" value="1"/>
</dbReference>
<dbReference type="PANTHER" id="PTHR30386">
    <property type="entry name" value="MEMBRANE FUSION SUBUNIT OF EMRAB-TOLC MULTIDRUG EFFLUX PUMP"/>
    <property type="match status" value="1"/>
</dbReference>